<dbReference type="PANTHER" id="PTHR12838">
    <property type="entry name" value="U3 SMALL NUCLEOLAR RNA-ASSOCIATED PROTEIN 11"/>
    <property type="match status" value="1"/>
</dbReference>
<protein>
    <recommendedName>
        <fullName evidence="5">U3 small nucleolar RNA-associated protein 11</fullName>
        <shortName evidence="5">U3 snoRNA-associated protein 11</shortName>
    </recommendedName>
</protein>
<dbReference type="OrthoDB" id="29058at2759"/>
<keyword evidence="3 5" id="KW-0698">rRNA processing</keyword>
<proteinExistence type="inferred from homology"/>
<comment type="similarity">
    <text evidence="2 5">Belongs to the UTP11 family.</text>
</comment>
<evidence type="ECO:0000256" key="1">
    <source>
        <dbReference type="ARBA" id="ARBA00004604"/>
    </source>
</evidence>
<name>A0A6J8BZT2_MYTCO</name>
<feature type="compositionally biased region" description="Basic and acidic residues" evidence="7">
    <location>
        <begin position="17"/>
        <end position="44"/>
    </location>
</feature>
<evidence type="ECO:0000256" key="2">
    <source>
        <dbReference type="ARBA" id="ARBA00008105"/>
    </source>
</evidence>
<dbReference type="PIRSF" id="PIRSF015952">
    <property type="entry name" value="U3snoRNP11"/>
    <property type="match status" value="1"/>
</dbReference>
<keyword evidence="9" id="KW-1185">Reference proteome</keyword>
<dbReference type="InterPro" id="IPR007144">
    <property type="entry name" value="SSU_processome_Utp11"/>
</dbReference>
<accession>A0A6J8BZT2</accession>
<dbReference type="AlphaFoldDB" id="A0A6J8BZT2"/>
<reference evidence="8 9" key="1">
    <citation type="submission" date="2020-06" db="EMBL/GenBank/DDBJ databases">
        <authorList>
            <person name="Li R."/>
            <person name="Bekaert M."/>
        </authorList>
    </citation>
    <scope>NUCLEOTIDE SEQUENCE [LARGE SCALE GENOMIC DNA]</scope>
    <source>
        <strain evidence="9">wild</strain>
    </source>
</reference>
<dbReference type="Pfam" id="PF03998">
    <property type="entry name" value="Utp11"/>
    <property type="match status" value="1"/>
</dbReference>
<comment type="subunit">
    <text evidence="5">Component of the ribosomal small subunit (SSU) processome.</text>
</comment>
<dbReference type="Proteomes" id="UP000507470">
    <property type="component" value="Unassembled WGS sequence"/>
</dbReference>
<evidence type="ECO:0000256" key="5">
    <source>
        <dbReference type="PIRNR" id="PIRNR015952"/>
    </source>
</evidence>
<dbReference type="PANTHER" id="PTHR12838:SF0">
    <property type="entry name" value="U3 SMALL NUCLEOLAR RNA-ASSOCIATED PROTEIN 11-RELATED"/>
    <property type="match status" value="1"/>
</dbReference>
<sequence length="254" mass="30524">MSSMRNLNKARARSHKERSQPQHREHLGSLEKKKDYKLRAENYQRKQNTLKSLKRKALDRNPDEFYFKMVKTQKVDGVHEKRESSEPVHTDAEIKLMYSQDQRYVTMKRTSELKKIEKLKSSLHLLDSDEKPKNKHIVFVDSKKEAKEFDAAKYFNTHPSLVNRTYNRPTTEMLKKGFHNDNMDEATLQEIADEKKKKYKQLKKRIEREKELHIISQKMDVKKHLLDKKAKKLKIKDETKDAPAQYRWVFKRQR</sequence>
<feature type="coiled-coil region" evidence="6">
    <location>
        <begin position="185"/>
        <end position="212"/>
    </location>
</feature>
<keyword evidence="6" id="KW-0175">Coiled coil</keyword>
<evidence type="ECO:0000256" key="4">
    <source>
        <dbReference type="ARBA" id="ARBA00023242"/>
    </source>
</evidence>
<evidence type="ECO:0000256" key="3">
    <source>
        <dbReference type="ARBA" id="ARBA00022552"/>
    </source>
</evidence>
<dbReference type="GO" id="GO:0032040">
    <property type="term" value="C:small-subunit processome"/>
    <property type="evidence" value="ECO:0007669"/>
    <property type="project" value="UniProtKB-UniRule"/>
</dbReference>
<feature type="region of interest" description="Disordered" evidence="7">
    <location>
        <begin position="1"/>
        <end position="55"/>
    </location>
</feature>
<organism evidence="8 9">
    <name type="scientific">Mytilus coruscus</name>
    <name type="common">Sea mussel</name>
    <dbReference type="NCBI Taxonomy" id="42192"/>
    <lineage>
        <taxon>Eukaryota</taxon>
        <taxon>Metazoa</taxon>
        <taxon>Spiralia</taxon>
        <taxon>Lophotrochozoa</taxon>
        <taxon>Mollusca</taxon>
        <taxon>Bivalvia</taxon>
        <taxon>Autobranchia</taxon>
        <taxon>Pteriomorphia</taxon>
        <taxon>Mytilida</taxon>
        <taxon>Mytiloidea</taxon>
        <taxon>Mytilidae</taxon>
        <taxon>Mytilinae</taxon>
        <taxon>Mytilus</taxon>
    </lineage>
</organism>
<comment type="function">
    <text evidence="5">Involved in nucleolar processing of pre-18S ribosomal RNA.</text>
</comment>
<evidence type="ECO:0000313" key="8">
    <source>
        <dbReference type="EMBL" id="CAC5387857.1"/>
    </source>
</evidence>
<comment type="subcellular location">
    <subcellularLocation>
        <location evidence="1 5">Nucleus</location>
        <location evidence="1 5">Nucleolus</location>
    </subcellularLocation>
</comment>
<dbReference type="GO" id="GO:0006364">
    <property type="term" value="P:rRNA processing"/>
    <property type="evidence" value="ECO:0007669"/>
    <property type="project" value="UniProtKB-UniRule"/>
</dbReference>
<dbReference type="EMBL" id="CACVKT020004056">
    <property type="protein sequence ID" value="CAC5387857.1"/>
    <property type="molecule type" value="Genomic_DNA"/>
</dbReference>
<evidence type="ECO:0000256" key="6">
    <source>
        <dbReference type="SAM" id="Coils"/>
    </source>
</evidence>
<keyword evidence="4 5" id="KW-0539">Nucleus</keyword>
<evidence type="ECO:0000313" key="9">
    <source>
        <dbReference type="Proteomes" id="UP000507470"/>
    </source>
</evidence>
<gene>
    <name evidence="8" type="ORF">MCOR_23138</name>
</gene>
<evidence type="ECO:0000256" key="7">
    <source>
        <dbReference type="SAM" id="MobiDB-lite"/>
    </source>
</evidence>